<reference evidence="4" key="1">
    <citation type="submission" date="2009-09" db="EMBL/GenBank/DDBJ databases">
        <title>Superfamily, scaffold and functions: review and phylogenetic classification of conotoxins.</title>
        <authorList>
            <person name="Puillandre N."/>
            <person name="Olivera B.M."/>
        </authorList>
    </citation>
    <scope>NUCLEOTIDE SEQUENCE</scope>
    <source>
        <strain evidence="4">J018</strain>
    </source>
</reference>
<organism evidence="4">
    <name type="scientific">Conus radiatus</name>
    <name type="common">Rayed cone</name>
    <dbReference type="NCBI Taxonomy" id="61198"/>
    <lineage>
        <taxon>Eukaryota</taxon>
        <taxon>Metazoa</taxon>
        <taxon>Spiralia</taxon>
        <taxon>Lophotrochozoa</taxon>
        <taxon>Mollusca</taxon>
        <taxon>Gastropoda</taxon>
        <taxon>Caenogastropoda</taxon>
        <taxon>Neogastropoda</taxon>
        <taxon>Conoidea</taxon>
        <taxon>Conidae</taxon>
        <taxon>Conus</taxon>
        <taxon>Phasmoconus</taxon>
    </lineage>
</organism>
<comment type="subcellular location">
    <subcellularLocation>
        <location evidence="1">Secreted</location>
    </subcellularLocation>
</comment>
<sequence>MSGLGFMVLTLLLLTFMATSHQDRGEKQATQRHAINVIRRRLITRWATIDECEETCNVTFKTCCGPPGDWQCVEACPV</sequence>
<keyword evidence="3" id="KW-0732">Signal</keyword>
<dbReference type="Pfam" id="PF02950">
    <property type="entry name" value="Conotoxin"/>
    <property type="match status" value="1"/>
</dbReference>
<dbReference type="EMBL" id="GQ981406">
    <property type="protein sequence ID" value="ADN79125.1"/>
    <property type="molecule type" value="mRNA"/>
</dbReference>
<feature type="non-terminal residue" evidence="4">
    <location>
        <position position="78"/>
    </location>
</feature>
<proteinExistence type="evidence at transcript level"/>
<feature type="chain" id="PRO_5003158627" evidence="3">
    <location>
        <begin position="23"/>
        <end position="78"/>
    </location>
</feature>
<dbReference type="GO" id="GO:0005576">
    <property type="term" value="C:extracellular region"/>
    <property type="evidence" value="ECO:0007669"/>
    <property type="project" value="UniProtKB-SubCell"/>
</dbReference>
<evidence type="ECO:0000256" key="2">
    <source>
        <dbReference type="ARBA" id="ARBA00022525"/>
    </source>
</evidence>
<evidence type="ECO:0000256" key="1">
    <source>
        <dbReference type="ARBA" id="ARBA00004613"/>
    </source>
</evidence>
<accession>E2DEL4</accession>
<evidence type="ECO:0000313" key="4">
    <source>
        <dbReference type="EMBL" id="ADN79125.1"/>
    </source>
</evidence>
<keyword evidence="2" id="KW-0964">Secreted</keyword>
<name>E2DEL4_CONRA</name>
<feature type="signal peptide" evidence="3">
    <location>
        <begin position="1"/>
        <end position="22"/>
    </location>
</feature>
<dbReference type="AlphaFoldDB" id="E2DEL4"/>
<dbReference type="InterPro" id="IPR004214">
    <property type="entry name" value="Conotoxin"/>
</dbReference>
<protein>
    <submittedName>
        <fullName evidence="4">Bromosleeper conotoxin O3-superfamily protein</fullName>
    </submittedName>
</protein>
<dbReference type="GO" id="GO:0008200">
    <property type="term" value="F:ion channel inhibitor activity"/>
    <property type="evidence" value="ECO:0007669"/>
    <property type="project" value="InterPro"/>
</dbReference>
<evidence type="ECO:0000256" key="3">
    <source>
        <dbReference type="SAM" id="SignalP"/>
    </source>
</evidence>